<feature type="transmembrane region" description="Helical" evidence="1">
    <location>
        <begin position="213"/>
        <end position="232"/>
    </location>
</feature>
<dbReference type="Proteomes" id="UP000431901">
    <property type="component" value="Unassembled WGS sequence"/>
</dbReference>
<dbReference type="AlphaFoldDB" id="A0A6I4WDB2"/>
<name>A0A6I4WDB2_9ACTN</name>
<dbReference type="EMBL" id="WUTW01000005">
    <property type="protein sequence ID" value="MXQ66800.1"/>
    <property type="molecule type" value="Genomic_DNA"/>
</dbReference>
<organism evidence="2 3">
    <name type="scientific">Actinomadura rayongensis</name>
    <dbReference type="NCBI Taxonomy" id="1429076"/>
    <lineage>
        <taxon>Bacteria</taxon>
        <taxon>Bacillati</taxon>
        <taxon>Actinomycetota</taxon>
        <taxon>Actinomycetes</taxon>
        <taxon>Streptosporangiales</taxon>
        <taxon>Thermomonosporaceae</taxon>
        <taxon>Actinomadura</taxon>
    </lineage>
</organism>
<protein>
    <submittedName>
        <fullName evidence="2">Uncharacterized protein</fullName>
    </submittedName>
</protein>
<feature type="transmembrane region" description="Helical" evidence="1">
    <location>
        <begin position="164"/>
        <end position="183"/>
    </location>
</feature>
<gene>
    <name evidence="2" type="ORF">GQ466_22540</name>
</gene>
<keyword evidence="3" id="KW-1185">Reference proteome</keyword>
<reference evidence="2 3" key="1">
    <citation type="submission" date="2019-12" db="EMBL/GenBank/DDBJ databases">
        <title>Nocardia macrotermitis sp. nov. and Nocardia aurantia sp. nov., isolated from the gut of the fungus growing-termite Macrotermes natalensis.</title>
        <authorList>
            <person name="Christine B."/>
            <person name="Rene B."/>
        </authorList>
    </citation>
    <scope>NUCLEOTIDE SEQUENCE [LARGE SCALE GENOMIC DNA]</scope>
    <source>
        <strain evidence="2 3">DSM 102126</strain>
    </source>
</reference>
<keyword evidence="1" id="KW-0472">Membrane</keyword>
<proteinExistence type="predicted"/>
<comment type="caution">
    <text evidence="2">The sequence shown here is derived from an EMBL/GenBank/DDBJ whole genome shotgun (WGS) entry which is preliminary data.</text>
</comment>
<accession>A0A6I4WDB2</accession>
<evidence type="ECO:0000313" key="2">
    <source>
        <dbReference type="EMBL" id="MXQ66800.1"/>
    </source>
</evidence>
<keyword evidence="1" id="KW-0812">Transmembrane</keyword>
<evidence type="ECO:0000313" key="3">
    <source>
        <dbReference type="Proteomes" id="UP000431901"/>
    </source>
</evidence>
<evidence type="ECO:0000256" key="1">
    <source>
        <dbReference type="SAM" id="Phobius"/>
    </source>
</evidence>
<sequence>MTPSARALQLAIAALGLAGVVFGAWHAAGPYAEISAYRHASPCAASAAPDCIRTLDAVVLSKRIVVTTHQDPPTPYQPPPAPPMGPFHFAQPLAVHLPLRADTTTTSYRVKVRTTEARTEELDVSKSFYEAAKKNDHIQVAYWKHHVVRATLGKHTQEYPPGDWLTGSWTILWASLLIFLSAATFGRVPLVAGWMTFIGGWILFSLLDVWRSSMIVLPVLTTIAYIAAALTLRPRRW</sequence>
<keyword evidence="1" id="KW-1133">Transmembrane helix</keyword>
<dbReference type="RefSeq" id="WP_161104997.1">
    <property type="nucleotide sequence ID" value="NZ_JBHLYI010000003.1"/>
</dbReference>
<feature type="transmembrane region" description="Helical" evidence="1">
    <location>
        <begin position="190"/>
        <end position="207"/>
    </location>
</feature>